<keyword evidence="6 9" id="KW-0472">Membrane</keyword>
<dbReference type="CDD" id="cd00333">
    <property type="entry name" value="MIP"/>
    <property type="match status" value="1"/>
</dbReference>
<dbReference type="GO" id="GO:0015250">
    <property type="term" value="F:water channel activity"/>
    <property type="evidence" value="ECO:0007669"/>
    <property type="project" value="TreeGrafter"/>
</dbReference>
<dbReference type="Gene3D" id="1.20.1080.10">
    <property type="entry name" value="Glycerol uptake facilitator protein"/>
    <property type="match status" value="1"/>
</dbReference>
<dbReference type="SUPFAM" id="SSF81338">
    <property type="entry name" value="Aquaporin-like"/>
    <property type="match status" value="1"/>
</dbReference>
<dbReference type="PRINTS" id="PR00783">
    <property type="entry name" value="MINTRINSICP"/>
</dbReference>
<name>A0AAN6IFF4_9EURO</name>
<comment type="subcellular location">
    <subcellularLocation>
        <location evidence="1">Membrane</location>
        <topology evidence="1">Multi-pass membrane protein</topology>
    </subcellularLocation>
</comment>
<comment type="caution">
    <text evidence="10">The sequence shown here is derived from an EMBL/GenBank/DDBJ whole genome shotgun (WGS) entry which is preliminary data.</text>
</comment>
<dbReference type="GO" id="GO:0015254">
    <property type="term" value="F:glycerol channel activity"/>
    <property type="evidence" value="ECO:0007669"/>
    <property type="project" value="TreeGrafter"/>
</dbReference>
<dbReference type="AlphaFoldDB" id="A0AAN6IFF4"/>
<feature type="transmembrane region" description="Helical" evidence="9">
    <location>
        <begin position="413"/>
        <end position="433"/>
    </location>
</feature>
<organism evidence="10 11">
    <name type="scientific">Exophiala viscosa</name>
    <dbReference type="NCBI Taxonomy" id="2486360"/>
    <lineage>
        <taxon>Eukaryota</taxon>
        <taxon>Fungi</taxon>
        <taxon>Dikarya</taxon>
        <taxon>Ascomycota</taxon>
        <taxon>Pezizomycotina</taxon>
        <taxon>Eurotiomycetes</taxon>
        <taxon>Chaetothyriomycetidae</taxon>
        <taxon>Chaetothyriales</taxon>
        <taxon>Herpotrichiellaceae</taxon>
        <taxon>Exophiala</taxon>
    </lineage>
</organism>
<dbReference type="Pfam" id="PF00230">
    <property type="entry name" value="MIP"/>
    <property type="match status" value="1"/>
</dbReference>
<feature type="region of interest" description="Disordered" evidence="8">
    <location>
        <begin position="1"/>
        <end position="81"/>
    </location>
</feature>
<keyword evidence="11" id="KW-1185">Reference proteome</keyword>
<dbReference type="EMBL" id="MU404352">
    <property type="protein sequence ID" value="KAI1615578.1"/>
    <property type="molecule type" value="Genomic_DNA"/>
</dbReference>
<dbReference type="InterPro" id="IPR023271">
    <property type="entry name" value="Aquaporin-like"/>
</dbReference>
<evidence type="ECO:0000256" key="1">
    <source>
        <dbReference type="ARBA" id="ARBA00004141"/>
    </source>
</evidence>
<keyword evidence="3" id="KW-0813">Transport</keyword>
<protein>
    <submittedName>
        <fullName evidence="10">Aquaporin-like protein</fullName>
    </submittedName>
</protein>
<evidence type="ECO:0000256" key="2">
    <source>
        <dbReference type="ARBA" id="ARBA00006175"/>
    </source>
</evidence>
<feature type="transmembrane region" description="Helical" evidence="9">
    <location>
        <begin position="371"/>
        <end position="392"/>
    </location>
</feature>
<dbReference type="InterPro" id="IPR022357">
    <property type="entry name" value="MIP_CS"/>
</dbReference>
<dbReference type="PANTHER" id="PTHR43829">
    <property type="entry name" value="AQUAPORIN OR AQUAGLYCEROPORIN RELATED"/>
    <property type="match status" value="1"/>
</dbReference>
<accession>A0AAN6IFF4</accession>
<sequence>MEDNSQPTSPEEHPQSAPRDYLERNPSSASRSTAHSHSRTRYPDFDFNPGTVRRRLGSGTTSINPSPGPAHSIGGFLRPTRSRRSILVAKPSRFSLRGQDEDDDAASRKFSLAGPAPLDTLAANQPYVDPGYAQLNPAYDQPTNVRPVWGLAKPLPHVLRPGMVPAKDELEKEVQAQQGAAAAQPEALGDLEAGRIEPTLRPDKVADQLDSIRRERELSLFRAYQHLHGEAPTGSPFPSVRARRASDAPTETPYVPTIREEPEDLQQEEEQALEDEMPQLAQAIANVKQARQEAEEDSKLPYQDAIPLLAYDAEDDEIHNLHTYWSLIRLRFREPLAELLGIFVQYTLGFSANLSMTVSRGSAGAGDTGSWAWGLATMIAIYIAGGISGAHLNPAISLTLYIYRGFPIGKMPAYIVAQFVGAFLAALVSFAIFRPGLLALHAEQQAMLFQSTAAMAAKSSSELISLSTVLPNFITFARTPWVDTPTAFLTELVGTAILVVAVLALGDDTNAPPGAGMMAFVVGLLIAVLGMAFGYNTGLAMNPVRDFGPRVAMLLLGFGDGRTLFADGYWFKVAWLGPIVGAILGGLLYDGAIFVGGESPVNYPTRRIWRAARKWRERWRVRLTRAKRIVKDVKDDVVGGGYEALRG</sequence>
<keyword evidence="7" id="KW-0175">Coiled coil</keyword>
<keyword evidence="4 9" id="KW-0812">Transmembrane</keyword>
<proteinExistence type="inferred from homology"/>
<evidence type="ECO:0000256" key="7">
    <source>
        <dbReference type="SAM" id="Coils"/>
    </source>
</evidence>
<evidence type="ECO:0000256" key="6">
    <source>
        <dbReference type="ARBA" id="ARBA00023136"/>
    </source>
</evidence>
<feature type="transmembrane region" description="Helical" evidence="9">
    <location>
        <begin position="517"/>
        <end position="535"/>
    </location>
</feature>
<dbReference type="InterPro" id="IPR000425">
    <property type="entry name" value="MIP"/>
</dbReference>
<feature type="region of interest" description="Disordered" evidence="8">
    <location>
        <begin position="229"/>
        <end position="255"/>
    </location>
</feature>
<keyword evidence="5 9" id="KW-1133">Transmembrane helix</keyword>
<evidence type="ECO:0000256" key="8">
    <source>
        <dbReference type="SAM" id="MobiDB-lite"/>
    </source>
</evidence>
<dbReference type="PROSITE" id="PS00221">
    <property type="entry name" value="MIP"/>
    <property type="match status" value="1"/>
</dbReference>
<evidence type="ECO:0000313" key="11">
    <source>
        <dbReference type="Proteomes" id="UP001203852"/>
    </source>
</evidence>
<evidence type="ECO:0000256" key="5">
    <source>
        <dbReference type="ARBA" id="ARBA00022989"/>
    </source>
</evidence>
<dbReference type="InterPro" id="IPR050363">
    <property type="entry name" value="MIP/Aquaporin"/>
</dbReference>
<evidence type="ECO:0000256" key="4">
    <source>
        <dbReference type="ARBA" id="ARBA00022692"/>
    </source>
</evidence>
<evidence type="ECO:0000256" key="3">
    <source>
        <dbReference type="ARBA" id="ARBA00022448"/>
    </source>
</evidence>
<dbReference type="GO" id="GO:0005886">
    <property type="term" value="C:plasma membrane"/>
    <property type="evidence" value="ECO:0007669"/>
    <property type="project" value="TreeGrafter"/>
</dbReference>
<feature type="transmembrane region" description="Helical" evidence="9">
    <location>
        <begin position="569"/>
        <end position="589"/>
    </location>
</feature>
<evidence type="ECO:0000256" key="9">
    <source>
        <dbReference type="SAM" id="Phobius"/>
    </source>
</evidence>
<comment type="similarity">
    <text evidence="2">Belongs to the MIP/aquaporin (TC 1.A.8) family.</text>
</comment>
<dbReference type="Proteomes" id="UP001203852">
    <property type="component" value="Unassembled WGS sequence"/>
</dbReference>
<evidence type="ECO:0000313" key="10">
    <source>
        <dbReference type="EMBL" id="KAI1615578.1"/>
    </source>
</evidence>
<feature type="coiled-coil region" evidence="7">
    <location>
        <begin position="270"/>
        <end position="300"/>
    </location>
</feature>
<dbReference type="PANTHER" id="PTHR43829:SF24">
    <property type="entry name" value="MIP AQUAPORIN (EUROFUNG)"/>
    <property type="match status" value="1"/>
</dbReference>
<feature type="transmembrane region" description="Helical" evidence="9">
    <location>
        <begin position="486"/>
        <end position="505"/>
    </location>
</feature>
<gene>
    <name evidence="10" type="ORF">EDD36DRAFT_192285</name>
</gene>
<reference evidence="10" key="1">
    <citation type="journal article" date="2022" name="bioRxiv">
        <title>Deciphering the potential niche of two novel black yeast fungi from a biological soil crust based on their genomes, phenotypes, and melanin regulation.</title>
        <authorList>
            <consortium name="DOE Joint Genome Institute"/>
            <person name="Carr E.C."/>
            <person name="Barton Q."/>
            <person name="Grambo S."/>
            <person name="Sullivan M."/>
            <person name="Renfro C.M."/>
            <person name="Kuo A."/>
            <person name="Pangilinan J."/>
            <person name="Lipzen A."/>
            <person name="Keymanesh K."/>
            <person name="Savage E."/>
            <person name="Barry K."/>
            <person name="Grigoriev I.V."/>
            <person name="Riekhof W.R."/>
            <person name="Harris S.S."/>
        </authorList>
    </citation>
    <scope>NUCLEOTIDE SEQUENCE</scope>
    <source>
        <strain evidence="10">JF 03-4F</strain>
    </source>
</reference>